<organism evidence="1 2">
    <name type="scientific">Mya arenaria</name>
    <name type="common">Soft-shell clam</name>
    <dbReference type="NCBI Taxonomy" id="6604"/>
    <lineage>
        <taxon>Eukaryota</taxon>
        <taxon>Metazoa</taxon>
        <taxon>Spiralia</taxon>
        <taxon>Lophotrochozoa</taxon>
        <taxon>Mollusca</taxon>
        <taxon>Bivalvia</taxon>
        <taxon>Autobranchia</taxon>
        <taxon>Heteroconchia</taxon>
        <taxon>Euheterodonta</taxon>
        <taxon>Imparidentia</taxon>
        <taxon>Neoheterodontei</taxon>
        <taxon>Myida</taxon>
        <taxon>Myoidea</taxon>
        <taxon>Myidae</taxon>
        <taxon>Mya</taxon>
    </lineage>
</organism>
<proteinExistence type="predicted"/>
<keyword evidence="2" id="KW-1185">Reference proteome</keyword>
<evidence type="ECO:0000313" key="2">
    <source>
        <dbReference type="Proteomes" id="UP001164746"/>
    </source>
</evidence>
<reference evidence="1" key="1">
    <citation type="submission" date="2022-11" db="EMBL/GenBank/DDBJ databases">
        <title>Centuries of genome instability and evolution in soft-shell clam transmissible cancer (bioRxiv).</title>
        <authorList>
            <person name="Hart S.F.M."/>
            <person name="Yonemitsu M.A."/>
            <person name="Giersch R.M."/>
            <person name="Beal B.F."/>
            <person name="Arriagada G."/>
            <person name="Davis B.W."/>
            <person name="Ostrander E.A."/>
            <person name="Goff S.P."/>
            <person name="Metzger M.J."/>
        </authorList>
    </citation>
    <scope>NUCLEOTIDE SEQUENCE</scope>
    <source>
        <strain evidence="1">MELC-2E11</strain>
        <tissue evidence="1">Siphon/mantle</tissue>
    </source>
</reference>
<gene>
    <name evidence="1" type="ORF">MAR_026257</name>
</gene>
<dbReference type="Proteomes" id="UP001164746">
    <property type="component" value="Chromosome 8"/>
</dbReference>
<sequence>MKYGMGIVDGVRMVYGVGMVYGMEMVDGMDMMRDAVYNTAGDGCYHNGPFREGAPWAEPPASSTGH</sequence>
<name>A0ABY7ESG4_MYAAR</name>
<accession>A0ABY7ESG4</accession>
<evidence type="ECO:0000313" key="1">
    <source>
        <dbReference type="EMBL" id="WAR12077.1"/>
    </source>
</evidence>
<protein>
    <submittedName>
        <fullName evidence="1">Uncharacterized protein</fullName>
    </submittedName>
</protein>
<dbReference type="EMBL" id="CP111019">
    <property type="protein sequence ID" value="WAR12077.1"/>
    <property type="molecule type" value="Genomic_DNA"/>
</dbReference>